<gene>
    <name evidence="4" type="ORF">MNBD_NITROSPINAE01-1093</name>
</gene>
<feature type="domain" description="Aminotransferase class V" evidence="3">
    <location>
        <begin position="30"/>
        <end position="348"/>
    </location>
</feature>
<protein>
    <submittedName>
        <fullName evidence="4">Cysteine desulfurase</fullName>
        <ecNumber evidence="4">2.8.1.7</ecNumber>
    </submittedName>
</protein>
<dbReference type="InterPro" id="IPR020578">
    <property type="entry name" value="Aminotrans_V_PyrdxlP_BS"/>
</dbReference>
<dbReference type="GO" id="GO:0031071">
    <property type="term" value="F:cysteine desulfurase activity"/>
    <property type="evidence" value="ECO:0007669"/>
    <property type="project" value="UniProtKB-EC"/>
</dbReference>
<reference evidence="4" key="1">
    <citation type="submission" date="2018-06" db="EMBL/GenBank/DDBJ databases">
        <authorList>
            <person name="Zhirakovskaya E."/>
        </authorList>
    </citation>
    <scope>NUCLEOTIDE SEQUENCE</scope>
</reference>
<evidence type="ECO:0000256" key="2">
    <source>
        <dbReference type="ARBA" id="ARBA00022898"/>
    </source>
</evidence>
<dbReference type="PROSITE" id="PS00595">
    <property type="entry name" value="AA_TRANSFER_CLASS_5"/>
    <property type="match status" value="1"/>
</dbReference>
<dbReference type="InterPro" id="IPR015422">
    <property type="entry name" value="PyrdxlP-dep_Trfase_small"/>
</dbReference>
<comment type="cofactor">
    <cofactor evidence="1">
        <name>pyridoxal 5'-phosphate</name>
        <dbReference type="ChEBI" id="CHEBI:597326"/>
    </cofactor>
</comment>
<dbReference type="Gene3D" id="3.40.640.10">
    <property type="entry name" value="Type I PLP-dependent aspartate aminotransferase-like (Major domain)"/>
    <property type="match status" value="1"/>
</dbReference>
<dbReference type="PANTHER" id="PTHR43586">
    <property type="entry name" value="CYSTEINE DESULFURASE"/>
    <property type="match status" value="1"/>
</dbReference>
<evidence type="ECO:0000256" key="1">
    <source>
        <dbReference type="ARBA" id="ARBA00001933"/>
    </source>
</evidence>
<dbReference type="Pfam" id="PF00266">
    <property type="entry name" value="Aminotran_5"/>
    <property type="match status" value="1"/>
</dbReference>
<organism evidence="4">
    <name type="scientific">hydrothermal vent metagenome</name>
    <dbReference type="NCBI Taxonomy" id="652676"/>
    <lineage>
        <taxon>unclassified sequences</taxon>
        <taxon>metagenomes</taxon>
        <taxon>ecological metagenomes</taxon>
    </lineage>
</organism>
<proteinExistence type="predicted"/>
<dbReference type="PANTHER" id="PTHR43586:SF15">
    <property type="entry name" value="BLR3095 PROTEIN"/>
    <property type="match status" value="1"/>
</dbReference>
<dbReference type="InterPro" id="IPR015424">
    <property type="entry name" value="PyrdxlP-dep_Trfase"/>
</dbReference>
<dbReference type="AlphaFoldDB" id="A0A3B1CMV7"/>
<dbReference type="EC" id="2.8.1.7" evidence="4"/>
<keyword evidence="2" id="KW-0663">Pyridoxal phosphate</keyword>
<accession>A0A3B1CMV7</accession>
<evidence type="ECO:0000313" key="4">
    <source>
        <dbReference type="EMBL" id="VAX18047.1"/>
    </source>
</evidence>
<sequence>ASMAPLPAQARDAMTTLLLEQSESIYLNMNRWLANIAQTRKLAAKITGAKAEEIAFIRNTSDGVSIVASGIRWKKGDEIIINDLEFPSNVYPWLNLERLGVKIVKVESKDGIVSPSMLIKHVTPKTKLLAISSVQFSTGYRVDLATLGQMARDQDFLFFVDAIQSLGVLPMDVKEFGIDFLSCGGHKWLCAPEGIGIFFCDESRLDLLDLTRLGWNSVENNLNFSNIDFTIKKTAGRFEEGTTNLVGLYGLQASLELLLEKGIERNEEHVLNLNEHLRHRLAGMGYKILSPQDEKRRSGIVIFSTADPSQNEMLVKKLANEKVLVIERGGGVRVSPHFFNTMEDIDRLLSLL</sequence>
<keyword evidence="4" id="KW-0808">Transferase</keyword>
<name>A0A3B1CMV7_9ZZZZ</name>
<dbReference type="InterPro" id="IPR015421">
    <property type="entry name" value="PyrdxlP-dep_Trfase_major"/>
</dbReference>
<dbReference type="Gene3D" id="3.90.1150.10">
    <property type="entry name" value="Aspartate Aminotransferase, domain 1"/>
    <property type="match status" value="1"/>
</dbReference>
<dbReference type="SUPFAM" id="SSF53383">
    <property type="entry name" value="PLP-dependent transferases"/>
    <property type="match status" value="1"/>
</dbReference>
<evidence type="ECO:0000259" key="3">
    <source>
        <dbReference type="Pfam" id="PF00266"/>
    </source>
</evidence>
<dbReference type="InterPro" id="IPR000192">
    <property type="entry name" value="Aminotrans_V_dom"/>
</dbReference>
<feature type="non-terminal residue" evidence="4">
    <location>
        <position position="1"/>
    </location>
</feature>
<dbReference type="EMBL" id="UOGC01000062">
    <property type="protein sequence ID" value="VAX18047.1"/>
    <property type="molecule type" value="Genomic_DNA"/>
</dbReference>